<dbReference type="Proteomes" id="UP000460318">
    <property type="component" value="Unassembled WGS sequence"/>
</dbReference>
<evidence type="ECO:0000313" key="3">
    <source>
        <dbReference type="EMBL" id="MWV46325.1"/>
    </source>
</evidence>
<name>A0A7X3LJJ6_9BACL</name>
<dbReference type="PANTHER" id="PTHR43300:SF11">
    <property type="entry name" value="ACETYLTRANSFERASE RV3034C-RELATED"/>
    <property type="match status" value="1"/>
</dbReference>
<dbReference type="InterPro" id="IPR018357">
    <property type="entry name" value="Hexapep_transf_CS"/>
</dbReference>
<dbReference type="EMBL" id="WUBI01000004">
    <property type="protein sequence ID" value="MWV46325.1"/>
    <property type="molecule type" value="Genomic_DNA"/>
</dbReference>
<dbReference type="CDD" id="cd03349">
    <property type="entry name" value="LbH_XAT"/>
    <property type="match status" value="1"/>
</dbReference>
<keyword evidence="1 3" id="KW-0808">Transferase</keyword>
<reference evidence="3 4" key="1">
    <citation type="submission" date="2019-12" db="EMBL/GenBank/DDBJ databases">
        <title>Paenibacillus sp. nov., an endophytic bacterium isolated from the stem of Dendrobium.</title>
        <authorList>
            <person name="Zhao R."/>
        </authorList>
    </citation>
    <scope>NUCLEOTIDE SEQUENCE [LARGE SCALE GENOMIC DNA]</scope>
    <source>
        <strain evidence="3 4">HJL G12</strain>
    </source>
</reference>
<dbReference type="Gene3D" id="2.160.10.10">
    <property type="entry name" value="Hexapeptide repeat proteins"/>
    <property type="match status" value="1"/>
</dbReference>
<evidence type="ECO:0000313" key="4">
    <source>
        <dbReference type="Proteomes" id="UP000460318"/>
    </source>
</evidence>
<sequence length="215" mass="23843">MTASQNKGGFITDTSLAQGIHIERLRGQFPERRDEWGKYCIGEFTYGMPVVRSWGEDAMLRVGKFCSIADQVTVFLGGEHRVDWVTTYPFSALLPEFAHIEGHPKSKGDVIIGNDVWLAHGVTILSGVRIGDGAVVAAKAVVARDVPPYAIVAGNPGTIMKHRFEPEVIARLLDIQWWDWEPKYLEEAVPLLLSQNVPGLIHYAEQHGLGRNLSL</sequence>
<dbReference type="PANTHER" id="PTHR43300">
    <property type="entry name" value="ACETYLTRANSFERASE"/>
    <property type="match status" value="1"/>
</dbReference>
<protein>
    <submittedName>
        <fullName evidence="3">Antibiotic acetyltransferase</fullName>
    </submittedName>
</protein>
<dbReference type="AlphaFoldDB" id="A0A7X3LJJ6"/>
<evidence type="ECO:0000256" key="2">
    <source>
        <dbReference type="ARBA" id="ARBA00022737"/>
    </source>
</evidence>
<keyword evidence="4" id="KW-1185">Reference proteome</keyword>
<dbReference type="InterPro" id="IPR011004">
    <property type="entry name" value="Trimer_LpxA-like_sf"/>
</dbReference>
<dbReference type="Pfam" id="PF00132">
    <property type="entry name" value="Hexapep"/>
    <property type="match status" value="1"/>
</dbReference>
<comment type="caution">
    <text evidence="3">The sequence shown here is derived from an EMBL/GenBank/DDBJ whole genome shotgun (WGS) entry which is preliminary data.</text>
</comment>
<keyword evidence="2" id="KW-0677">Repeat</keyword>
<dbReference type="InterPro" id="IPR001451">
    <property type="entry name" value="Hexapep"/>
</dbReference>
<dbReference type="SUPFAM" id="SSF51161">
    <property type="entry name" value="Trimeric LpxA-like enzymes"/>
    <property type="match status" value="1"/>
</dbReference>
<evidence type="ECO:0000256" key="1">
    <source>
        <dbReference type="ARBA" id="ARBA00022679"/>
    </source>
</evidence>
<proteinExistence type="predicted"/>
<dbReference type="GO" id="GO:0016740">
    <property type="term" value="F:transferase activity"/>
    <property type="evidence" value="ECO:0007669"/>
    <property type="project" value="UniProtKB-KW"/>
</dbReference>
<organism evidence="3 4">
    <name type="scientific">Paenibacillus dendrobii</name>
    <dbReference type="NCBI Taxonomy" id="2691084"/>
    <lineage>
        <taxon>Bacteria</taxon>
        <taxon>Bacillati</taxon>
        <taxon>Bacillota</taxon>
        <taxon>Bacilli</taxon>
        <taxon>Bacillales</taxon>
        <taxon>Paenibacillaceae</taxon>
        <taxon>Paenibacillus</taxon>
    </lineage>
</organism>
<dbReference type="InterPro" id="IPR050179">
    <property type="entry name" value="Trans_hexapeptide_repeat"/>
</dbReference>
<accession>A0A7X3LJJ6</accession>
<gene>
    <name evidence="3" type="ORF">GRF59_22225</name>
</gene>
<dbReference type="PROSITE" id="PS00101">
    <property type="entry name" value="HEXAPEP_TRANSFERASES"/>
    <property type="match status" value="1"/>
</dbReference>